<name>A0A073IM62_9RHOB</name>
<dbReference type="SUPFAM" id="SSF140566">
    <property type="entry name" value="FlgN-like"/>
    <property type="match status" value="1"/>
</dbReference>
<comment type="caution">
    <text evidence="2">The sequence shown here is derived from an EMBL/GenBank/DDBJ whole genome shotgun (WGS) entry which is preliminary data.</text>
</comment>
<reference evidence="2 3" key="1">
    <citation type="submission" date="2014-01" db="EMBL/GenBank/DDBJ databases">
        <title>Sulfitobacter donghicola JCM 14565 Genome Sequencing.</title>
        <authorList>
            <person name="Lai Q."/>
            <person name="Hong Z."/>
        </authorList>
    </citation>
    <scope>NUCLEOTIDE SEQUENCE [LARGE SCALE GENOMIC DNA]</scope>
    <source>
        <strain evidence="2 3">JCM 14565</strain>
    </source>
</reference>
<protein>
    <submittedName>
        <fullName evidence="2">FlgN-like protein</fullName>
    </submittedName>
</protein>
<accession>A0A073IM62</accession>
<evidence type="ECO:0000313" key="3">
    <source>
        <dbReference type="Proteomes" id="UP000027734"/>
    </source>
</evidence>
<dbReference type="EMBL" id="JAMC01000001">
    <property type="protein sequence ID" value="KEJ90561.1"/>
    <property type="molecule type" value="Genomic_DNA"/>
</dbReference>
<gene>
    <name evidence="2" type="ORF">DSW25_01205</name>
</gene>
<dbReference type="GO" id="GO:0044780">
    <property type="term" value="P:bacterial-type flagellum assembly"/>
    <property type="evidence" value="ECO:0007669"/>
    <property type="project" value="InterPro"/>
</dbReference>
<evidence type="ECO:0000256" key="1">
    <source>
        <dbReference type="SAM" id="MobiDB-lite"/>
    </source>
</evidence>
<sequence>MTTENPDFESLDSLLEKERKYLLEGDLQGLSTLLAEKESILDAMFESEELNRKKIGPLERKLQRNQLLLDGALEGIRSVSVRLAALRQVRSALDTYDERGCRQSVPTNAKQQVEKRA</sequence>
<dbReference type="OrthoDB" id="7862860at2"/>
<dbReference type="InterPro" id="IPR036679">
    <property type="entry name" value="FlgN-like_sf"/>
</dbReference>
<dbReference type="AlphaFoldDB" id="A0A073IM62"/>
<dbReference type="Proteomes" id="UP000027734">
    <property type="component" value="Unassembled WGS sequence"/>
</dbReference>
<feature type="region of interest" description="Disordered" evidence="1">
    <location>
        <begin position="97"/>
        <end position="117"/>
    </location>
</feature>
<organism evidence="2 3">
    <name type="scientific">Sulfitobacter donghicola DSW-25 = KCTC 12864 = JCM 14565</name>
    <dbReference type="NCBI Taxonomy" id="1300350"/>
    <lineage>
        <taxon>Bacteria</taxon>
        <taxon>Pseudomonadati</taxon>
        <taxon>Pseudomonadota</taxon>
        <taxon>Alphaproteobacteria</taxon>
        <taxon>Rhodobacterales</taxon>
        <taxon>Roseobacteraceae</taxon>
        <taxon>Sulfitobacter</taxon>
    </lineage>
</organism>
<dbReference type="eggNOG" id="ENOG50331HA">
    <property type="taxonomic scope" value="Bacteria"/>
</dbReference>
<dbReference type="RefSeq" id="WP_025058938.1">
    <property type="nucleotide sequence ID" value="NZ_JAMC01000001.1"/>
</dbReference>
<evidence type="ECO:0000313" key="2">
    <source>
        <dbReference type="EMBL" id="KEJ90561.1"/>
    </source>
</evidence>
<proteinExistence type="predicted"/>
<keyword evidence="3" id="KW-1185">Reference proteome</keyword>
<dbReference type="STRING" id="1300350.Z948_1529"/>